<gene>
    <name evidence="1" type="ORF">BDD21_3135</name>
</gene>
<name>A0A495VAK5_9GAMM</name>
<dbReference type="EMBL" id="RBXL01000001">
    <property type="protein sequence ID" value="RKT45663.1"/>
    <property type="molecule type" value="Genomic_DNA"/>
</dbReference>
<evidence type="ECO:0000313" key="1">
    <source>
        <dbReference type="EMBL" id="RKT45663.1"/>
    </source>
</evidence>
<accession>A0A495VAK5</accession>
<sequence length="65" mass="7051">MPPVLTLILVTPLRGVTHPLALRATCYADRPCVDTQESVVVTQLCQEEGVFLDLVDETVLVVDAS</sequence>
<keyword evidence="2" id="KW-1185">Reference proteome</keyword>
<dbReference type="Proteomes" id="UP000274556">
    <property type="component" value="Unassembled WGS sequence"/>
</dbReference>
<proteinExistence type="predicted"/>
<reference evidence="1 2" key="1">
    <citation type="submission" date="2018-10" db="EMBL/GenBank/DDBJ databases">
        <title>Genomic Encyclopedia of Archaeal and Bacterial Type Strains, Phase II (KMG-II): from individual species to whole genera.</title>
        <authorList>
            <person name="Goeker M."/>
        </authorList>
    </citation>
    <scope>NUCLEOTIDE SEQUENCE [LARGE SCALE GENOMIC DNA]</scope>
    <source>
        <strain evidence="1 2">DSM 235</strain>
    </source>
</reference>
<organism evidence="1 2">
    <name type="scientific">Thiocapsa rosea</name>
    <dbReference type="NCBI Taxonomy" id="69360"/>
    <lineage>
        <taxon>Bacteria</taxon>
        <taxon>Pseudomonadati</taxon>
        <taxon>Pseudomonadota</taxon>
        <taxon>Gammaproteobacteria</taxon>
        <taxon>Chromatiales</taxon>
        <taxon>Chromatiaceae</taxon>
        <taxon>Thiocapsa</taxon>
    </lineage>
</organism>
<evidence type="ECO:0000313" key="2">
    <source>
        <dbReference type="Proteomes" id="UP000274556"/>
    </source>
</evidence>
<dbReference type="AlphaFoldDB" id="A0A495VAK5"/>
<protein>
    <submittedName>
        <fullName evidence="1">Uncharacterized protein</fullName>
    </submittedName>
</protein>
<comment type="caution">
    <text evidence="1">The sequence shown here is derived from an EMBL/GenBank/DDBJ whole genome shotgun (WGS) entry which is preliminary data.</text>
</comment>